<dbReference type="SUPFAM" id="SSF51395">
    <property type="entry name" value="FMN-linked oxidoreductases"/>
    <property type="match status" value="1"/>
</dbReference>
<dbReference type="Pfam" id="PF00724">
    <property type="entry name" value="Oxidored_FMN"/>
    <property type="match status" value="1"/>
</dbReference>
<reference evidence="5 6" key="1">
    <citation type="submission" date="2019-02" db="EMBL/GenBank/DDBJ databases">
        <title>Deep-cultivation of Planctomycetes and their phenomic and genomic characterization uncovers novel biology.</title>
        <authorList>
            <person name="Wiegand S."/>
            <person name="Jogler M."/>
            <person name="Boedeker C."/>
            <person name="Pinto D."/>
            <person name="Vollmers J."/>
            <person name="Rivas-Marin E."/>
            <person name="Kohn T."/>
            <person name="Peeters S.H."/>
            <person name="Heuer A."/>
            <person name="Rast P."/>
            <person name="Oberbeckmann S."/>
            <person name="Bunk B."/>
            <person name="Jeske O."/>
            <person name="Meyerdierks A."/>
            <person name="Storesund J.E."/>
            <person name="Kallscheuer N."/>
            <person name="Luecker S."/>
            <person name="Lage O.M."/>
            <person name="Pohl T."/>
            <person name="Merkel B.J."/>
            <person name="Hornburger P."/>
            <person name="Mueller R.-W."/>
            <person name="Bruemmer F."/>
            <person name="Labrenz M."/>
            <person name="Spormann A.M."/>
            <person name="Op Den Camp H."/>
            <person name="Overmann J."/>
            <person name="Amann R."/>
            <person name="Jetten M.S.M."/>
            <person name="Mascher T."/>
            <person name="Medema M.H."/>
            <person name="Devos D.P."/>
            <person name="Kaster A.-K."/>
            <person name="Ovreas L."/>
            <person name="Rohde M."/>
            <person name="Galperin M.Y."/>
            <person name="Jogler C."/>
        </authorList>
    </citation>
    <scope>NUCLEOTIDE SEQUENCE [LARGE SCALE GENOMIC DNA]</scope>
    <source>
        <strain evidence="5 6">KOR34</strain>
    </source>
</reference>
<dbReference type="Gene3D" id="3.20.20.70">
    <property type="entry name" value="Aldolase class I"/>
    <property type="match status" value="1"/>
</dbReference>
<evidence type="ECO:0000259" key="4">
    <source>
        <dbReference type="Pfam" id="PF00724"/>
    </source>
</evidence>
<dbReference type="PANTHER" id="PTHR22893">
    <property type="entry name" value="NADH OXIDOREDUCTASE-RELATED"/>
    <property type="match status" value="1"/>
</dbReference>
<dbReference type="InterPro" id="IPR013785">
    <property type="entry name" value="Aldolase_TIM"/>
</dbReference>
<dbReference type="GO" id="GO:0016628">
    <property type="term" value="F:oxidoreductase activity, acting on the CH-CH group of donors, NAD or NADP as acceptor"/>
    <property type="evidence" value="ECO:0007669"/>
    <property type="project" value="UniProtKB-ARBA"/>
</dbReference>
<keyword evidence="3 5" id="KW-0560">Oxidoreductase</keyword>
<evidence type="ECO:0000313" key="5">
    <source>
        <dbReference type="EMBL" id="TWT38058.1"/>
    </source>
</evidence>
<comment type="caution">
    <text evidence="5">The sequence shown here is derived from an EMBL/GenBank/DDBJ whole genome shotgun (WGS) entry which is preliminary data.</text>
</comment>
<comment type="similarity">
    <text evidence="2">Belongs to the NADH:flavin oxidoreductase/NADH oxidase family.</text>
</comment>
<dbReference type="Proteomes" id="UP000316714">
    <property type="component" value="Unassembled WGS sequence"/>
</dbReference>
<gene>
    <name evidence="5" type="primary">nemA</name>
    <name evidence="5" type="ORF">KOR34_30260</name>
</gene>
<sequence>MTDLARPAALLSPLDLHGLPLANRVVMAPLTRGRAGADRVPTEVNATYYAQRAAAGLVISEATTISPQANGWLESAGMYTDAQQQGWAKVADAVHQAGGKIFMQLWHTGRASHSSFHDGEPAVAPSAIAISGDHAHTPEGKQPYETPRALETDELPGVVADYKQAAQRAKDAGLDGVEVHSANGYLLDEFLQSKTNHRTDRYGGSVENRYRLLGEVLSAVTEVWESNRVGVRLSPNGAFNDMGSPDYREQFTYAFEQLDKLNLAYLHVMDGLGFGFHDLGAPVTLAEVRQHYHGVVMGNCGYDRDSADQAIVGGDADLISFGRPYISNPDLVERFANGWPLAPEAEMSAWYSPTGAKGYTDFPAYQEQV</sequence>
<dbReference type="AlphaFoldDB" id="A0A5C5VHG9"/>
<evidence type="ECO:0000256" key="1">
    <source>
        <dbReference type="ARBA" id="ARBA00001917"/>
    </source>
</evidence>
<accession>A0A5C5VHG9</accession>
<dbReference type="PANTHER" id="PTHR22893:SF91">
    <property type="entry name" value="NADPH DEHYDROGENASE 2-RELATED"/>
    <property type="match status" value="1"/>
</dbReference>
<dbReference type="GO" id="GO:0010181">
    <property type="term" value="F:FMN binding"/>
    <property type="evidence" value="ECO:0007669"/>
    <property type="project" value="InterPro"/>
</dbReference>
<name>A0A5C5VHG9_9BACT</name>
<dbReference type="EMBL" id="SIHJ01000001">
    <property type="protein sequence ID" value="TWT38058.1"/>
    <property type="molecule type" value="Genomic_DNA"/>
</dbReference>
<keyword evidence="6" id="KW-1185">Reference proteome</keyword>
<evidence type="ECO:0000256" key="3">
    <source>
        <dbReference type="ARBA" id="ARBA00023002"/>
    </source>
</evidence>
<evidence type="ECO:0000256" key="2">
    <source>
        <dbReference type="ARBA" id="ARBA00005979"/>
    </source>
</evidence>
<dbReference type="FunFam" id="3.20.20.70:FF:000059">
    <property type="entry name" value="N-ethylmaleimide reductase, FMN-linked"/>
    <property type="match status" value="1"/>
</dbReference>
<dbReference type="CDD" id="cd02933">
    <property type="entry name" value="OYE_like_FMN"/>
    <property type="match status" value="1"/>
</dbReference>
<dbReference type="InterPro" id="IPR045247">
    <property type="entry name" value="Oye-like"/>
</dbReference>
<organism evidence="5 6">
    <name type="scientific">Posidoniimonas corsicana</name>
    <dbReference type="NCBI Taxonomy" id="1938618"/>
    <lineage>
        <taxon>Bacteria</taxon>
        <taxon>Pseudomonadati</taxon>
        <taxon>Planctomycetota</taxon>
        <taxon>Planctomycetia</taxon>
        <taxon>Pirellulales</taxon>
        <taxon>Lacipirellulaceae</taxon>
        <taxon>Posidoniimonas</taxon>
    </lineage>
</organism>
<dbReference type="GO" id="GO:0005829">
    <property type="term" value="C:cytosol"/>
    <property type="evidence" value="ECO:0007669"/>
    <property type="project" value="UniProtKB-ARBA"/>
</dbReference>
<dbReference type="InterPro" id="IPR001155">
    <property type="entry name" value="OxRdtase_FMN_N"/>
</dbReference>
<comment type="cofactor">
    <cofactor evidence="1">
        <name>FMN</name>
        <dbReference type="ChEBI" id="CHEBI:58210"/>
    </cofactor>
</comment>
<dbReference type="OrthoDB" id="9772736at2"/>
<protein>
    <submittedName>
        <fullName evidence="5">N-ethylmaleimide reductase</fullName>
        <ecNumber evidence="5">1.-.-.-</ecNumber>
    </submittedName>
</protein>
<proteinExistence type="inferred from homology"/>
<dbReference type="RefSeq" id="WP_146565348.1">
    <property type="nucleotide sequence ID" value="NZ_SIHJ01000001.1"/>
</dbReference>
<feature type="domain" description="NADH:flavin oxidoreductase/NADH oxidase N-terminal" evidence="4">
    <location>
        <begin position="10"/>
        <end position="340"/>
    </location>
</feature>
<evidence type="ECO:0000313" key="6">
    <source>
        <dbReference type="Proteomes" id="UP000316714"/>
    </source>
</evidence>
<dbReference type="EC" id="1.-.-.-" evidence="5"/>